<dbReference type="RefSeq" id="WP_184164400.1">
    <property type="nucleotide sequence ID" value="NZ_JACHLN010000001.1"/>
</dbReference>
<accession>A0A7W7K0Z1</accession>
<dbReference type="EMBL" id="JACHLN010000001">
    <property type="protein sequence ID" value="MBB4838375.1"/>
    <property type="molecule type" value="Genomic_DNA"/>
</dbReference>
<proteinExistence type="predicted"/>
<dbReference type="Proteomes" id="UP000575241">
    <property type="component" value="Unassembled WGS sequence"/>
</dbReference>
<name>A0A7W7K0Z1_9SPHN</name>
<comment type="caution">
    <text evidence="1">The sequence shown here is derived from an EMBL/GenBank/DDBJ whole genome shotgun (WGS) entry which is preliminary data.</text>
</comment>
<sequence length="190" mass="20652">MILAAIVAQVVIPPAPSTEPGTLLRAQVLQRWDVDSKPHRQFPELPIFQQRVEPAGDMILALSGAEAKAFKARTGIGVIGSWEVAEWLVQPRDPYAPLVHRGFLFCDRDGKRYRLCLRDADDDGRVEAKGEVVPGGIVFTPIEPAPYNISGSSGEPNISASPSPMITVPTGSWISMRRSRAIRARGSAGR</sequence>
<dbReference type="AlphaFoldDB" id="A0A7W7K0Z1"/>
<reference evidence="1 2" key="1">
    <citation type="submission" date="2020-08" db="EMBL/GenBank/DDBJ databases">
        <title>Functional genomics of gut bacteria from endangered species of beetles.</title>
        <authorList>
            <person name="Carlos-Shanley C."/>
        </authorList>
    </citation>
    <scope>NUCLEOTIDE SEQUENCE [LARGE SCALE GENOMIC DNA]</scope>
    <source>
        <strain evidence="1 2">S00224</strain>
    </source>
</reference>
<keyword evidence="2" id="KW-1185">Reference proteome</keyword>
<protein>
    <submittedName>
        <fullName evidence="1">Uncharacterized protein</fullName>
    </submittedName>
</protein>
<organism evidence="1 2">
    <name type="scientific">Sphingomonas kyeonggiensis</name>
    <dbReference type="NCBI Taxonomy" id="1268553"/>
    <lineage>
        <taxon>Bacteria</taxon>
        <taxon>Pseudomonadati</taxon>
        <taxon>Pseudomonadota</taxon>
        <taxon>Alphaproteobacteria</taxon>
        <taxon>Sphingomonadales</taxon>
        <taxon>Sphingomonadaceae</taxon>
        <taxon>Sphingomonas</taxon>
    </lineage>
</organism>
<gene>
    <name evidence="1" type="ORF">HNP52_001426</name>
</gene>
<evidence type="ECO:0000313" key="2">
    <source>
        <dbReference type="Proteomes" id="UP000575241"/>
    </source>
</evidence>
<evidence type="ECO:0000313" key="1">
    <source>
        <dbReference type="EMBL" id="MBB4838375.1"/>
    </source>
</evidence>